<accession>A0ABQ5I8U2</accession>
<dbReference type="Proteomes" id="UP001151760">
    <property type="component" value="Unassembled WGS sequence"/>
</dbReference>
<gene>
    <name evidence="2" type="ORF">Tco_1091240</name>
</gene>
<organism evidence="2 3">
    <name type="scientific">Tanacetum coccineum</name>
    <dbReference type="NCBI Taxonomy" id="301880"/>
    <lineage>
        <taxon>Eukaryota</taxon>
        <taxon>Viridiplantae</taxon>
        <taxon>Streptophyta</taxon>
        <taxon>Embryophyta</taxon>
        <taxon>Tracheophyta</taxon>
        <taxon>Spermatophyta</taxon>
        <taxon>Magnoliopsida</taxon>
        <taxon>eudicotyledons</taxon>
        <taxon>Gunneridae</taxon>
        <taxon>Pentapetalae</taxon>
        <taxon>asterids</taxon>
        <taxon>campanulids</taxon>
        <taxon>Asterales</taxon>
        <taxon>Asteraceae</taxon>
        <taxon>Asteroideae</taxon>
        <taxon>Anthemideae</taxon>
        <taxon>Anthemidinae</taxon>
        <taxon>Tanacetum</taxon>
    </lineage>
</organism>
<keyword evidence="1" id="KW-1133">Transmembrane helix</keyword>
<keyword evidence="1" id="KW-0472">Membrane</keyword>
<evidence type="ECO:0000313" key="3">
    <source>
        <dbReference type="Proteomes" id="UP001151760"/>
    </source>
</evidence>
<protein>
    <recommendedName>
        <fullName evidence="4">Transmembrane protein</fullName>
    </recommendedName>
</protein>
<evidence type="ECO:0000256" key="1">
    <source>
        <dbReference type="SAM" id="Phobius"/>
    </source>
</evidence>
<feature type="transmembrane region" description="Helical" evidence="1">
    <location>
        <begin position="47"/>
        <end position="76"/>
    </location>
</feature>
<sequence length="179" mass="19293">MRSIISTVSISLKDFLAFHLLLMVIIVAVVIVTVIWVVIFVNVIVGVIIVVAIIGVVVVVGGVPSIIDLSFVIIGWHEHSQDMASSVKVLVANFTYFPSTSGLPLADGSSLWAPPSTTVVRSANHAGIASKVRLVFSMLTTLWLCNSINIREHVLDFEVGRKRKIRCNCISAAADPIST</sequence>
<keyword evidence="1" id="KW-0812">Transmembrane</keyword>
<comment type="caution">
    <text evidence="2">The sequence shown here is derived from an EMBL/GenBank/DDBJ whole genome shotgun (WGS) entry which is preliminary data.</text>
</comment>
<reference evidence="2" key="2">
    <citation type="submission" date="2022-01" db="EMBL/GenBank/DDBJ databases">
        <authorList>
            <person name="Yamashiro T."/>
            <person name="Shiraishi A."/>
            <person name="Satake H."/>
            <person name="Nakayama K."/>
        </authorList>
    </citation>
    <scope>NUCLEOTIDE SEQUENCE</scope>
</reference>
<name>A0ABQ5I8U2_9ASTR</name>
<dbReference type="EMBL" id="BQNB010020416">
    <property type="protein sequence ID" value="GJT95722.1"/>
    <property type="molecule type" value="Genomic_DNA"/>
</dbReference>
<proteinExistence type="predicted"/>
<feature type="transmembrane region" description="Helical" evidence="1">
    <location>
        <begin position="20"/>
        <end position="41"/>
    </location>
</feature>
<evidence type="ECO:0000313" key="2">
    <source>
        <dbReference type="EMBL" id="GJT95722.1"/>
    </source>
</evidence>
<evidence type="ECO:0008006" key="4">
    <source>
        <dbReference type="Google" id="ProtNLM"/>
    </source>
</evidence>
<keyword evidence="3" id="KW-1185">Reference proteome</keyword>
<reference evidence="2" key="1">
    <citation type="journal article" date="2022" name="Int. J. Mol. Sci.">
        <title>Draft Genome of Tanacetum Coccineum: Genomic Comparison of Closely Related Tanacetum-Family Plants.</title>
        <authorList>
            <person name="Yamashiro T."/>
            <person name="Shiraishi A."/>
            <person name="Nakayama K."/>
            <person name="Satake H."/>
        </authorList>
    </citation>
    <scope>NUCLEOTIDE SEQUENCE</scope>
</reference>